<keyword evidence="1" id="KW-0238">DNA-binding</keyword>
<proteinExistence type="predicted"/>
<dbReference type="RefSeq" id="WP_211802671.1">
    <property type="nucleotide sequence ID" value="NZ_JAGSCS010000024.1"/>
</dbReference>
<evidence type="ECO:0000259" key="3">
    <source>
        <dbReference type="PROSITE" id="PS50937"/>
    </source>
</evidence>
<dbReference type="Proteomes" id="UP000675379">
    <property type="component" value="Unassembled WGS sequence"/>
</dbReference>
<dbReference type="EMBL" id="JAGSCS010000024">
    <property type="protein sequence ID" value="MBR0577256.1"/>
    <property type="molecule type" value="Genomic_DNA"/>
</dbReference>
<gene>
    <name evidence="4" type="ORF">KCG48_13120</name>
</gene>
<keyword evidence="2" id="KW-0175">Coiled coil</keyword>
<protein>
    <submittedName>
        <fullName evidence="4">MerR family transcriptional regulator</fullName>
    </submittedName>
</protein>
<dbReference type="InterPro" id="IPR047057">
    <property type="entry name" value="MerR_fam"/>
</dbReference>
<dbReference type="Pfam" id="PF13411">
    <property type="entry name" value="MerR_1"/>
    <property type="match status" value="1"/>
</dbReference>
<dbReference type="PANTHER" id="PTHR30204:SF98">
    <property type="entry name" value="HTH-TYPE TRANSCRIPTIONAL REGULATOR ADHR"/>
    <property type="match status" value="1"/>
</dbReference>
<sequence length="137" mass="15929">MTIAEVSKEFDLTPDTLRYYEKVGLIPRVHRTAGGIRNYTDYDCGWIDFIKCMRNSGVQVEALVAYVRLYEEGESTAEERKNILIAERNRIAAQVEEMQRTLDRLNLKIDRYEKVILPVEKELAYAKRELDPLEASV</sequence>
<name>A0A941HRC1_9CLOT</name>
<dbReference type="AlphaFoldDB" id="A0A941HRC1"/>
<accession>A0A941HRC1</accession>
<dbReference type="CDD" id="cd01109">
    <property type="entry name" value="HTH_YyaN"/>
    <property type="match status" value="1"/>
</dbReference>
<dbReference type="InterPro" id="IPR009061">
    <property type="entry name" value="DNA-bd_dom_put_sf"/>
</dbReference>
<comment type="caution">
    <text evidence="4">The sequence shown here is derived from an EMBL/GenBank/DDBJ whole genome shotgun (WGS) entry which is preliminary data.</text>
</comment>
<organism evidence="4 5">
    <name type="scientific">Proteiniclasticum sediminis</name>
    <dbReference type="NCBI Taxonomy" id="2804028"/>
    <lineage>
        <taxon>Bacteria</taxon>
        <taxon>Bacillati</taxon>
        <taxon>Bacillota</taxon>
        <taxon>Clostridia</taxon>
        <taxon>Eubacteriales</taxon>
        <taxon>Clostridiaceae</taxon>
        <taxon>Proteiniclasticum</taxon>
    </lineage>
</organism>
<reference evidence="4" key="1">
    <citation type="submission" date="2021-04" db="EMBL/GenBank/DDBJ databases">
        <title>Proteiniclasticum sedimins sp. nov., an obligate anaerobic bacterium isolated from anaerobic sludge.</title>
        <authorList>
            <person name="Liu J."/>
        </authorList>
    </citation>
    <scope>NUCLEOTIDE SEQUENCE</scope>
    <source>
        <strain evidence="4">BAD-10</strain>
    </source>
</reference>
<dbReference type="GO" id="GO:0003677">
    <property type="term" value="F:DNA binding"/>
    <property type="evidence" value="ECO:0007669"/>
    <property type="project" value="UniProtKB-KW"/>
</dbReference>
<keyword evidence="5" id="KW-1185">Reference proteome</keyword>
<dbReference type="InterPro" id="IPR000551">
    <property type="entry name" value="MerR-type_HTH_dom"/>
</dbReference>
<dbReference type="GO" id="GO:0003700">
    <property type="term" value="F:DNA-binding transcription factor activity"/>
    <property type="evidence" value="ECO:0007669"/>
    <property type="project" value="InterPro"/>
</dbReference>
<evidence type="ECO:0000256" key="1">
    <source>
        <dbReference type="ARBA" id="ARBA00023125"/>
    </source>
</evidence>
<evidence type="ECO:0000256" key="2">
    <source>
        <dbReference type="SAM" id="Coils"/>
    </source>
</evidence>
<dbReference type="SUPFAM" id="SSF46955">
    <property type="entry name" value="Putative DNA-binding domain"/>
    <property type="match status" value="1"/>
</dbReference>
<dbReference type="SMART" id="SM00422">
    <property type="entry name" value="HTH_MERR"/>
    <property type="match status" value="1"/>
</dbReference>
<feature type="coiled-coil region" evidence="2">
    <location>
        <begin position="88"/>
        <end position="115"/>
    </location>
</feature>
<dbReference type="PROSITE" id="PS50937">
    <property type="entry name" value="HTH_MERR_2"/>
    <property type="match status" value="1"/>
</dbReference>
<dbReference type="Gene3D" id="1.10.1660.10">
    <property type="match status" value="1"/>
</dbReference>
<evidence type="ECO:0000313" key="5">
    <source>
        <dbReference type="Proteomes" id="UP000675379"/>
    </source>
</evidence>
<feature type="domain" description="HTH merR-type" evidence="3">
    <location>
        <begin position="1"/>
        <end position="69"/>
    </location>
</feature>
<evidence type="ECO:0000313" key="4">
    <source>
        <dbReference type="EMBL" id="MBR0577256.1"/>
    </source>
</evidence>
<dbReference type="PANTHER" id="PTHR30204">
    <property type="entry name" value="REDOX-CYCLING DRUG-SENSING TRANSCRIPTIONAL ACTIVATOR SOXR"/>
    <property type="match status" value="1"/>
</dbReference>